<dbReference type="KEGG" id="tpla:ElP_01700"/>
<reference evidence="1 2" key="1">
    <citation type="submission" date="2019-02" db="EMBL/GenBank/DDBJ databases">
        <title>Deep-cultivation of Planctomycetes and their phenomic and genomic characterization uncovers novel biology.</title>
        <authorList>
            <person name="Wiegand S."/>
            <person name="Jogler M."/>
            <person name="Boedeker C."/>
            <person name="Pinto D."/>
            <person name="Vollmers J."/>
            <person name="Rivas-Marin E."/>
            <person name="Kohn T."/>
            <person name="Peeters S.H."/>
            <person name="Heuer A."/>
            <person name="Rast P."/>
            <person name="Oberbeckmann S."/>
            <person name="Bunk B."/>
            <person name="Jeske O."/>
            <person name="Meyerdierks A."/>
            <person name="Storesund J.E."/>
            <person name="Kallscheuer N."/>
            <person name="Luecker S."/>
            <person name="Lage O.M."/>
            <person name="Pohl T."/>
            <person name="Merkel B.J."/>
            <person name="Hornburger P."/>
            <person name="Mueller R.-W."/>
            <person name="Bruemmer F."/>
            <person name="Labrenz M."/>
            <person name="Spormann A.M."/>
            <person name="Op den Camp H."/>
            <person name="Overmann J."/>
            <person name="Amann R."/>
            <person name="Jetten M.S.M."/>
            <person name="Mascher T."/>
            <person name="Medema M.H."/>
            <person name="Devos D.P."/>
            <person name="Kaster A.-K."/>
            <person name="Ovreas L."/>
            <person name="Rohde M."/>
            <person name="Galperin M.Y."/>
            <person name="Jogler C."/>
        </authorList>
    </citation>
    <scope>NUCLEOTIDE SEQUENCE [LARGE SCALE GENOMIC DNA]</scope>
    <source>
        <strain evidence="1 2">ElP</strain>
    </source>
</reference>
<dbReference type="Proteomes" id="UP000317835">
    <property type="component" value="Chromosome"/>
</dbReference>
<name>A0A518GUT2_9BACT</name>
<organism evidence="1 2">
    <name type="scientific">Tautonia plasticadhaerens</name>
    <dbReference type="NCBI Taxonomy" id="2527974"/>
    <lineage>
        <taxon>Bacteria</taxon>
        <taxon>Pseudomonadati</taxon>
        <taxon>Planctomycetota</taxon>
        <taxon>Planctomycetia</taxon>
        <taxon>Isosphaerales</taxon>
        <taxon>Isosphaeraceae</taxon>
        <taxon>Tautonia</taxon>
    </lineage>
</organism>
<dbReference type="AlphaFoldDB" id="A0A518GUT2"/>
<proteinExistence type="predicted"/>
<keyword evidence="2" id="KW-1185">Reference proteome</keyword>
<dbReference type="EMBL" id="CP036426">
    <property type="protein sequence ID" value="QDV32342.1"/>
    <property type="molecule type" value="Genomic_DNA"/>
</dbReference>
<gene>
    <name evidence="1" type="ORF">ElP_01700</name>
</gene>
<evidence type="ECO:0000313" key="2">
    <source>
        <dbReference type="Proteomes" id="UP000317835"/>
    </source>
</evidence>
<accession>A0A518GUT2</accession>
<evidence type="ECO:0000313" key="1">
    <source>
        <dbReference type="EMBL" id="QDV32342.1"/>
    </source>
</evidence>
<protein>
    <submittedName>
        <fullName evidence="1">Uncharacterized protein</fullName>
    </submittedName>
</protein>
<sequence>MEEGGVGPGSPRATIAGRFAAIDQEARRARRRRAEACSVVPPLPRTYPIGPAGAEAGAARPIRAILA</sequence>